<dbReference type="GO" id="GO:0004065">
    <property type="term" value="F:arylsulfatase activity"/>
    <property type="evidence" value="ECO:0007669"/>
    <property type="project" value="TreeGrafter"/>
</dbReference>
<accession>A0A2T3J683</accession>
<evidence type="ECO:0000256" key="5">
    <source>
        <dbReference type="SAM" id="SignalP"/>
    </source>
</evidence>
<keyword evidence="8" id="KW-1185">Reference proteome</keyword>
<dbReference type="PANTHER" id="PTHR42693:SF53">
    <property type="entry name" value="ENDO-4-O-SULFATASE"/>
    <property type="match status" value="1"/>
</dbReference>
<feature type="signal peptide" evidence="5">
    <location>
        <begin position="1"/>
        <end position="28"/>
    </location>
</feature>
<dbReference type="PROSITE" id="PS00523">
    <property type="entry name" value="SULFATASE_1"/>
    <property type="match status" value="1"/>
</dbReference>
<dbReference type="InterPro" id="IPR017850">
    <property type="entry name" value="Alkaline_phosphatase_core_sf"/>
</dbReference>
<comment type="caution">
    <text evidence="7">The sequence shown here is derived from an EMBL/GenBank/DDBJ whole genome shotgun (WGS) entry which is preliminary data.</text>
</comment>
<keyword evidence="3" id="KW-0378">Hydrolase</keyword>
<keyword evidence="2" id="KW-0479">Metal-binding</keyword>
<dbReference type="PROSITE" id="PS00149">
    <property type="entry name" value="SULFATASE_2"/>
    <property type="match status" value="1"/>
</dbReference>
<organism evidence="7 8">
    <name type="scientific">Photobacterium frigidiphilum</name>
    <dbReference type="NCBI Taxonomy" id="264736"/>
    <lineage>
        <taxon>Bacteria</taxon>
        <taxon>Pseudomonadati</taxon>
        <taxon>Pseudomonadota</taxon>
        <taxon>Gammaproteobacteria</taxon>
        <taxon>Vibrionales</taxon>
        <taxon>Vibrionaceae</taxon>
        <taxon>Photobacterium</taxon>
    </lineage>
</organism>
<dbReference type="EMBL" id="PYMJ01000061">
    <property type="protein sequence ID" value="PSU43015.1"/>
    <property type="molecule type" value="Genomic_DNA"/>
</dbReference>
<reference evidence="7 8" key="1">
    <citation type="submission" date="2018-01" db="EMBL/GenBank/DDBJ databases">
        <title>Whole genome sequencing of Histamine producing bacteria.</title>
        <authorList>
            <person name="Butler K."/>
        </authorList>
    </citation>
    <scope>NUCLEOTIDE SEQUENCE [LARGE SCALE GENOMIC DNA]</scope>
    <source>
        <strain evidence="7 8">JCM 12947</strain>
    </source>
</reference>
<dbReference type="Gene3D" id="3.30.1120.10">
    <property type="match status" value="1"/>
</dbReference>
<evidence type="ECO:0000256" key="3">
    <source>
        <dbReference type="ARBA" id="ARBA00022801"/>
    </source>
</evidence>
<feature type="domain" description="Sulfatase N-terminal" evidence="6">
    <location>
        <begin position="35"/>
        <end position="386"/>
    </location>
</feature>
<evidence type="ECO:0000259" key="6">
    <source>
        <dbReference type="Pfam" id="PF00884"/>
    </source>
</evidence>
<dbReference type="RefSeq" id="WP_107246559.1">
    <property type="nucleotide sequence ID" value="NZ_PYMJ01000061.1"/>
</dbReference>
<dbReference type="InterPro" id="IPR024607">
    <property type="entry name" value="Sulfatase_CS"/>
</dbReference>
<dbReference type="PROSITE" id="PS51257">
    <property type="entry name" value="PROKAR_LIPOPROTEIN"/>
    <property type="match status" value="1"/>
</dbReference>
<keyword evidence="5" id="KW-0732">Signal</keyword>
<dbReference type="InterPro" id="IPR000917">
    <property type="entry name" value="Sulfatase_N"/>
</dbReference>
<evidence type="ECO:0000313" key="7">
    <source>
        <dbReference type="EMBL" id="PSU43015.1"/>
    </source>
</evidence>
<dbReference type="Pfam" id="PF00884">
    <property type="entry name" value="Sulfatase"/>
    <property type="match status" value="1"/>
</dbReference>
<dbReference type="AlphaFoldDB" id="A0A2T3J683"/>
<gene>
    <name evidence="7" type="ORF">C9J12_28500</name>
</gene>
<sequence length="537" mass="60324">MKLSSSKKTVLAGFVAAACAVTPITSMATEKVEQPNVLLIVMDDLGTAQLDFAMDQIDKAKLSERPVPVRYDGDFDKLYDAAKRSMPNITELANEGVRMTNAYVATPVCGPSRAGMMTGRFPHSFGTYSNDDAKLGIPLDIKLLPALLNENGYATANIGKYHNAKVRKEFKPLDEQSRDYHDNQISIAEPGYGPEERGFDYSYSYYVSGAALYNSPTVFKNGQNTPAPGYLTYNLTNETINFIEKANDKDQPFFINLAYSVPHIPLEQPAPAKFMERFNTGNVEVDKYYAHVNASDEGIGKIIDKLKAMGEYENTLILFLSDNGAVHESPMPMNGMNRAFKGQRYRGGVHVPFIAHWKGVLPEGNVDNTMISAMDILPTALAAAGIDIPSEMKVDGKNIMPLLSGEKQKPHPHPYLYWAGPRALHYDSSNADFWSNYWKWITFETNEFIPSKYTEKRSKGDWAIKDQNWSLHYYDDGKGEYELYNYTQDPAESINLAKKHPEKLKELKAAFYNWIKNKPAPIAWGQDRYEILTESAE</sequence>
<dbReference type="OrthoDB" id="9803751at2"/>
<feature type="chain" id="PRO_5015449919" evidence="5">
    <location>
        <begin position="29"/>
        <end position="537"/>
    </location>
</feature>
<dbReference type="Proteomes" id="UP000240987">
    <property type="component" value="Unassembled WGS sequence"/>
</dbReference>
<comment type="similarity">
    <text evidence="1">Belongs to the sulfatase family.</text>
</comment>
<protein>
    <submittedName>
        <fullName evidence="7">Arylsulfatase</fullName>
    </submittedName>
</protein>
<dbReference type="Gene3D" id="3.40.720.10">
    <property type="entry name" value="Alkaline Phosphatase, subunit A"/>
    <property type="match status" value="1"/>
</dbReference>
<evidence type="ECO:0000256" key="4">
    <source>
        <dbReference type="ARBA" id="ARBA00022837"/>
    </source>
</evidence>
<dbReference type="SUPFAM" id="SSF53649">
    <property type="entry name" value="Alkaline phosphatase-like"/>
    <property type="match status" value="1"/>
</dbReference>
<name>A0A2T3J683_9GAMM</name>
<keyword evidence="4" id="KW-0106">Calcium</keyword>
<dbReference type="GO" id="GO:0046872">
    <property type="term" value="F:metal ion binding"/>
    <property type="evidence" value="ECO:0007669"/>
    <property type="project" value="UniProtKB-KW"/>
</dbReference>
<dbReference type="InterPro" id="IPR050738">
    <property type="entry name" value="Sulfatase"/>
</dbReference>
<proteinExistence type="inferred from homology"/>
<evidence type="ECO:0000256" key="1">
    <source>
        <dbReference type="ARBA" id="ARBA00008779"/>
    </source>
</evidence>
<evidence type="ECO:0000256" key="2">
    <source>
        <dbReference type="ARBA" id="ARBA00022723"/>
    </source>
</evidence>
<evidence type="ECO:0000313" key="8">
    <source>
        <dbReference type="Proteomes" id="UP000240987"/>
    </source>
</evidence>
<dbReference type="PANTHER" id="PTHR42693">
    <property type="entry name" value="ARYLSULFATASE FAMILY MEMBER"/>
    <property type="match status" value="1"/>
</dbReference>